<organism evidence="1 2">
    <name type="scientific">Portunus trituberculatus</name>
    <name type="common">Swimming crab</name>
    <name type="synonym">Neptunus trituberculatus</name>
    <dbReference type="NCBI Taxonomy" id="210409"/>
    <lineage>
        <taxon>Eukaryota</taxon>
        <taxon>Metazoa</taxon>
        <taxon>Ecdysozoa</taxon>
        <taxon>Arthropoda</taxon>
        <taxon>Crustacea</taxon>
        <taxon>Multicrustacea</taxon>
        <taxon>Malacostraca</taxon>
        <taxon>Eumalacostraca</taxon>
        <taxon>Eucarida</taxon>
        <taxon>Decapoda</taxon>
        <taxon>Pleocyemata</taxon>
        <taxon>Brachyura</taxon>
        <taxon>Eubrachyura</taxon>
        <taxon>Portunoidea</taxon>
        <taxon>Portunidae</taxon>
        <taxon>Portuninae</taxon>
        <taxon>Portunus</taxon>
    </lineage>
</organism>
<dbReference type="AlphaFoldDB" id="A0A5B7KCI8"/>
<dbReference type="Proteomes" id="UP000324222">
    <property type="component" value="Unassembled WGS sequence"/>
</dbReference>
<name>A0A5B7KCI8_PORTR</name>
<sequence>MTLQRCPVHYNIARIQNRPPFSQRQYSEATETASRVFKTVFPFNKLEILPIYHQKRKITLKNTCIFNDSLWEAVMVTEQSISEYEAAKGVIRRGKLEKCSGTVFRNALLSHCDSFQMPQR</sequence>
<protein>
    <submittedName>
        <fullName evidence="1">Uncharacterized protein</fullName>
    </submittedName>
</protein>
<proteinExistence type="predicted"/>
<accession>A0A5B7KCI8</accession>
<gene>
    <name evidence="1" type="ORF">E2C01_100134</name>
</gene>
<comment type="caution">
    <text evidence="1">The sequence shown here is derived from an EMBL/GenBank/DDBJ whole genome shotgun (WGS) entry which is preliminary data.</text>
</comment>
<keyword evidence="2" id="KW-1185">Reference proteome</keyword>
<dbReference type="EMBL" id="VSRR010141109">
    <property type="protein sequence ID" value="MPD04444.1"/>
    <property type="molecule type" value="Genomic_DNA"/>
</dbReference>
<evidence type="ECO:0000313" key="1">
    <source>
        <dbReference type="EMBL" id="MPD04444.1"/>
    </source>
</evidence>
<reference evidence="1 2" key="1">
    <citation type="submission" date="2019-05" db="EMBL/GenBank/DDBJ databases">
        <title>Another draft genome of Portunus trituberculatus and its Hox gene families provides insights of decapod evolution.</title>
        <authorList>
            <person name="Jeong J.-H."/>
            <person name="Song I."/>
            <person name="Kim S."/>
            <person name="Choi T."/>
            <person name="Kim D."/>
            <person name="Ryu S."/>
            <person name="Kim W."/>
        </authorList>
    </citation>
    <scope>NUCLEOTIDE SEQUENCE [LARGE SCALE GENOMIC DNA]</scope>
    <source>
        <tissue evidence="1">Muscle</tissue>
    </source>
</reference>
<evidence type="ECO:0000313" key="2">
    <source>
        <dbReference type="Proteomes" id="UP000324222"/>
    </source>
</evidence>